<name>A0A0R0E6K9_SOYBN</name>
<evidence type="ECO:0000313" key="4">
    <source>
        <dbReference type="EnsemblPlants" id="KRG89510"/>
    </source>
</evidence>
<gene>
    <name evidence="3" type="ORF">GLYMA_20G027800</name>
</gene>
<feature type="domain" description="NmrA-like" evidence="2">
    <location>
        <begin position="43"/>
        <end position="196"/>
    </location>
</feature>
<dbReference type="InterPro" id="IPR050608">
    <property type="entry name" value="NmrA-type/Isoflavone_red_sf"/>
</dbReference>
<dbReference type="EnsemblPlants" id="KRG89510">
    <property type="protein sequence ID" value="KRG89510"/>
    <property type="gene ID" value="GLYMA_20G027800"/>
</dbReference>
<dbReference type="SMR" id="A0A0R0E6K9"/>
<dbReference type="OMA" id="CENARFW"/>
<dbReference type="GO" id="GO:0009807">
    <property type="term" value="P:lignan biosynthetic process"/>
    <property type="evidence" value="ECO:0000318"/>
    <property type="project" value="GO_Central"/>
</dbReference>
<dbReference type="PaxDb" id="3847-GLYMA20G03380.1"/>
<keyword evidence="5" id="KW-1185">Reference proteome</keyword>
<dbReference type="InterPro" id="IPR036291">
    <property type="entry name" value="NAD(P)-bd_dom_sf"/>
</dbReference>
<evidence type="ECO:0000256" key="1">
    <source>
        <dbReference type="SAM" id="MobiDB-lite"/>
    </source>
</evidence>
<dbReference type="Gene3D" id="3.90.25.10">
    <property type="entry name" value="UDP-galactose 4-epimerase, domain 1"/>
    <property type="match status" value="1"/>
</dbReference>
<dbReference type="PANTHER" id="PTHR43349:SF53">
    <property type="entry name" value="ISOFLAVONE REDUCTASE"/>
    <property type="match status" value="1"/>
</dbReference>
<evidence type="ECO:0000313" key="5">
    <source>
        <dbReference type="Proteomes" id="UP000008827"/>
    </source>
</evidence>
<dbReference type="GO" id="GO:0050664">
    <property type="term" value="F:oxidoreductase activity, acting on NAD(P)H, oxygen as acceptor"/>
    <property type="evidence" value="ECO:0000318"/>
    <property type="project" value="GO_Central"/>
</dbReference>
<dbReference type="Proteomes" id="UP000008827">
    <property type="component" value="Chromosome 20"/>
</dbReference>
<dbReference type="EMBL" id="CM000853">
    <property type="protein sequence ID" value="KRG89510.1"/>
    <property type="molecule type" value="Genomic_DNA"/>
</dbReference>
<reference evidence="3 4" key="1">
    <citation type="journal article" date="2010" name="Nature">
        <title>Genome sequence of the palaeopolyploid soybean.</title>
        <authorList>
            <person name="Schmutz J."/>
            <person name="Cannon S.B."/>
            <person name="Schlueter J."/>
            <person name="Ma J."/>
            <person name="Mitros T."/>
            <person name="Nelson W."/>
            <person name="Hyten D.L."/>
            <person name="Song Q."/>
            <person name="Thelen J.J."/>
            <person name="Cheng J."/>
            <person name="Xu D."/>
            <person name="Hellsten U."/>
            <person name="May G.D."/>
            <person name="Yu Y."/>
            <person name="Sakurai T."/>
            <person name="Umezawa T."/>
            <person name="Bhattacharyya M.K."/>
            <person name="Sandhu D."/>
            <person name="Valliyodan B."/>
            <person name="Lindquist E."/>
            <person name="Peto M."/>
            <person name="Grant D."/>
            <person name="Shu S."/>
            <person name="Goodstein D."/>
            <person name="Barry K."/>
            <person name="Futrell-Griggs M."/>
            <person name="Abernathy B."/>
            <person name="Du J."/>
            <person name="Tian Z."/>
            <person name="Zhu L."/>
            <person name="Gill N."/>
            <person name="Joshi T."/>
            <person name="Libault M."/>
            <person name="Sethuraman A."/>
            <person name="Zhang X.-C."/>
            <person name="Shinozaki K."/>
            <person name="Nguyen H.T."/>
            <person name="Wing R.A."/>
            <person name="Cregan P."/>
            <person name="Specht J."/>
            <person name="Grimwood J."/>
            <person name="Rokhsar D."/>
            <person name="Stacey G."/>
            <person name="Shoemaker R.C."/>
            <person name="Jackson S.A."/>
        </authorList>
    </citation>
    <scope>NUCLEOTIDE SEQUENCE</scope>
    <source>
        <strain evidence="4">cv. Williams 82</strain>
        <tissue evidence="3">Callus</tissue>
    </source>
</reference>
<dbReference type="Gramene" id="KRG89510">
    <property type="protein sequence ID" value="KRG89510"/>
    <property type="gene ID" value="GLYMA_20G027800"/>
</dbReference>
<feature type="compositionally biased region" description="Low complexity" evidence="1">
    <location>
        <begin position="22"/>
        <end position="34"/>
    </location>
</feature>
<feature type="region of interest" description="Disordered" evidence="1">
    <location>
        <begin position="1"/>
        <end position="37"/>
    </location>
</feature>
<dbReference type="SUPFAM" id="SSF51735">
    <property type="entry name" value="NAD(P)-binding Rossmann-fold domains"/>
    <property type="match status" value="1"/>
</dbReference>
<dbReference type="AlphaFoldDB" id="A0A0R0E6K9"/>
<evidence type="ECO:0000259" key="2">
    <source>
        <dbReference type="Pfam" id="PF05368"/>
    </source>
</evidence>
<accession>A0A0R0E6K9</accession>
<organism evidence="3">
    <name type="scientific">Glycine max</name>
    <name type="common">Soybean</name>
    <name type="synonym">Glycine hispida</name>
    <dbReference type="NCBI Taxonomy" id="3847"/>
    <lineage>
        <taxon>Eukaryota</taxon>
        <taxon>Viridiplantae</taxon>
        <taxon>Streptophyta</taxon>
        <taxon>Embryophyta</taxon>
        <taxon>Tracheophyta</taxon>
        <taxon>Spermatophyta</taxon>
        <taxon>Magnoliopsida</taxon>
        <taxon>eudicotyledons</taxon>
        <taxon>Gunneridae</taxon>
        <taxon>Pentapetalae</taxon>
        <taxon>rosids</taxon>
        <taxon>fabids</taxon>
        <taxon>Fabales</taxon>
        <taxon>Fabaceae</taxon>
        <taxon>Papilionoideae</taxon>
        <taxon>50 kb inversion clade</taxon>
        <taxon>NPAAA clade</taxon>
        <taxon>indigoferoid/millettioid clade</taxon>
        <taxon>Phaseoleae</taxon>
        <taxon>Glycine</taxon>
        <taxon>Glycine subgen. Soja</taxon>
    </lineage>
</organism>
<sequence>MDFTAEKKESESNTENAHPTTLDSSSQLASALDSNNKEIEERQARELKAARIRRIIEAEGIPYTYLCCHAFIDYFLCNLAQIDITVPPRDKVFILGDGNVKGAFVTEADVGTLTIEAANEPNALNKTVRIRLPKNYLTINEIISLWENKIGKTLEKTYVSEEKVLKDIKGRYFLGLFFSKALKKLEKNNYFDIDSVIWPDGNCENARFW</sequence>
<dbReference type="InterPro" id="IPR008030">
    <property type="entry name" value="NmrA-like"/>
</dbReference>
<proteinExistence type="predicted"/>
<evidence type="ECO:0000313" key="3">
    <source>
        <dbReference type="EMBL" id="KRG89510.1"/>
    </source>
</evidence>
<dbReference type="PANTHER" id="PTHR43349">
    <property type="entry name" value="PINORESINOL REDUCTASE-RELATED"/>
    <property type="match status" value="1"/>
</dbReference>
<dbReference type="InParanoid" id="A0A0R0E6K9"/>
<protein>
    <recommendedName>
        <fullName evidence="2">NmrA-like domain-containing protein</fullName>
    </recommendedName>
</protein>
<reference evidence="4" key="2">
    <citation type="submission" date="2018-02" db="UniProtKB">
        <authorList>
            <consortium name="EnsemblPlants"/>
        </authorList>
    </citation>
    <scope>IDENTIFICATION</scope>
    <source>
        <strain evidence="4">Williams 82</strain>
    </source>
</reference>
<feature type="compositionally biased region" description="Basic and acidic residues" evidence="1">
    <location>
        <begin position="1"/>
        <end position="11"/>
    </location>
</feature>
<dbReference type="Pfam" id="PF05368">
    <property type="entry name" value="NmrA"/>
    <property type="match status" value="1"/>
</dbReference>
<reference evidence="3" key="3">
    <citation type="submission" date="2018-07" db="EMBL/GenBank/DDBJ databases">
        <title>WGS assembly of Glycine max.</title>
        <authorList>
            <person name="Schmutz J."/>
            <person name="Cannon S."/>
            <person name="Schlueter J."/>
            <person name="Ma J."/>
            <person name="Mitros T."/>
            <person name="Nelson W."/>
            <person name="Hyten D."/>
            <person name="Song Q."/>
            <person name="Thelen J."/>
            <person name="Cheng J."/>
            <person name="Xu D."/>
            <person name="Hellsten U."/>
            <person name="May G."/>
            <person name="Yu Y."/>
            <person name="Sakurai T."/>
            <person name="Umezawa T."/>
            <person name="Bhattacharyya M."/>
            <person name="Sandhu D."/>
            <person name="Valliyodan B."/>
            <person name="Lindquist E."/>
            <person name="Peto M."/>
            <person name="Grant D."/>
            <person name="Shu S."/>
            <person name="Goodstein D."/>
            <person name="Barry K."/>
            <person name="Futrell-Griggs M."/>
            <person name="Abernathy B."/>
            <person name="Du J."/>
            <person name="Tian Z."/>
            <person name="Zhu L."/>
            <person name="Gill N."/>
            <person name="Joshi T."/>
            <person name="Libault M."/>
            <person name="Sethuraman A."/>
            <person name="Zhang X."/>
            <person name="Shinozaki K."/>
            <person name="Nguyen H."/>
            <person name="Wing R."/>
            <person name="Cregan P."/>
            <person name="Specht J."/>
            <person name="Grimwood J."/>
            <person name="Rokhsar D."/>
            <person name="Stacey G."/>
            <person name="Shoemaker R."/>
            <person name="Jackson S."/>
        </authorList>
    </citation>
    <scope>NUCLEOTIDE SEQUENCE</scope>
    <source>
        <tissue evidence="3">Callus</tissue>
    </source>
</reference>